<feature type="binding site" evidence="8">
    <location>
        <position position="238"/>
    </location>
    <ligand>
        <name>a purine D-ribonucleoside</name>
        <dbReference type="ChEBI" id="CHEBI:142355"/>
    </ligand>
</feature>
<protein>
    <recommendedName>
        <fullName evidence="7">Purine nucleoside phosphorylase</fullName>
        <ecNumber evidence="7">2.4.2.1</ecNumber>
    </recommendedName>
    <alternativeName>
        <fullName evidence="7">Inosine-guanosine phosphorylase</fullName>
    </alternativeName>
</protein>
<feature type="binding site" evidence="8">
    <location>
        <position position="158"/>
    </location>
    <ligand>
        <name>phosphate</name>
        <dbReference type="ChEBI" id="CHEBI:43474"/>
    </ligand>
</feature>
<accession>A0A934WQQ4</accession>
<reference evidence="11" key="1">
    <citation type="submission" date="2021-01" db="EMBL/GenBank/DDBJ databases">
        <title>Genome public.</title>
        <authorList>
            <person name="Liu C."/>
            <person name="Sun Q."/>
        </authorList>
    </citation>
    <scope>NUCLEOTIDE SEQUENCE</scope>
    <source>
        <strain evidence="11">M6</strain>
    </source>
</reference>
<dbReference type="PIRSF" id="PIRSF000477">
    <property type="entry name" value="PurNPase"/>
    <property type="match status" value="1"/>
</dbReference>
<dbReference type="PANTHER" id="PTHR11904:SF9">
    <property type="entry name" value="PURINE NUCLEOSIDE PHOSPHORYLASE-RELATED"/>
    <property type="match status" value="1"/>
</dbReference>
<dbReference type="GO" id="GO:0005737">
    <property type="term" value="C:cytoplasm"/>
    <property type="evidence" value="ECO:0007669"/>
    <property type="project" value="TreeGrafter"/>
</dbReference>
<dbReference type="Proteomes" id="UP000633365">
    <property type="component" value="Unassembled WGS sequence"/>
</dbReference>
<feature type="chain" id="PRO_5037254421" description="Purine nucleoside phosphorylase" evidence="9">
    <location>
        <begin position="24"/>
        <end position="319"/>
    </location>
</feature>
<keyword evidence="12" id="KW-1185">Reference proteome</keyword>
<dbReference type="InterPro" id="IPR000845">
    <property type="entry name" value="Nucleoside_phosphorylase_d"/>
</dbReference>
<comment type="function">
    <text evidence="1">The purine nucleoside phosphorylases catalyze the phosphorolytic breakdown of the N-glycosidic bond in the beta-(deoxy)ribonucleoside molecules, with the formation of the corresponding free purine bases and pentose-1-phosphate. Cleaves guanosine, inosine, 2'-deoxyguanosine and 2'-deoxyinosine.</text>
</comment>
<name>A0A934WQQ4_9FIRM</name>
<dbReference type="Pfam" id="PF01048">
    <property type="entry name" value="PNP_UDP_1"/>
    <property type="match status" value="1"/>
</dbReference>
<evidence type="ECO:0000313" key="12">
    <source>
        <dbReference type="Proteomes" id="UP000633365"/>
    </source>
</evidence>
<dbReference type="InterPro" id="IPR011268">
    <property type="entry name" value="Purine_phosphorylase"/>
</dbReference>
<dbReference type="SUPFAM" id="SSF53167">
    <property type="entry name" value="Purine and uridine phosphorylases"/>
    <property type="match status" value="1"/>
</dbReference>
<feature type="domain" description="Nucleoside phosphorylase" evidence="10">
    <location>
        <begin position="69"/>
        <end position="313"/>
    </location>
</feature>
<dbReference type="PANTHER" id="PTHR11904">
    <property type="entry name" value="METHYLTHIOADENOSINE/PURINE NUCLEOSIDE PHOSPHORYLASE"/>
    <property type="match status" value="1"/>
</dbReference>
<comment type="caution">
    <text evidence="11">The sequence shown here is derived from an EMBL/GenBank/DDBJ whole genome shotgun (WGS) entry which is preliminary data.</text>
</comment>
<keyword evidence="5 7" id="KW-0808">Transferase</keyword>
<proteinExistence type="inferred from homology"/>
<dbReference type="PROSITE" id="PS51257">
    <property type="entry name" value="PROKAR_LIPOPROTEIN"/>
    <property type="match status" value="1"/>
</dbReference>
<dbReference type="AlphaFoldDB" id="A0A934WQQ4"/>
<evidence type="ECO:0000256" key="3">
    <source>
        <dbReference type="ARBA" id="ARBA00006751"/>
    </source>
</evidence>
<comment type="similarity">
    <text evidence="3 7">Belongs to the PNP/MTAP phosphorylase family.</text>
</comment>
<dbReference type="GO" id="GO:0009116">
    <property type="term" value="P:nucleoside metabolic process"/>
    <property type="evidence" value="ECO:0007669"/>
    <property type="project" value="InterPro"/>
</dbReference>
<dbReference type="NCBIfam" id="NF006054">
    <property type="entry name" value="PRK08202.1"/>
    <property type="match status" value="1"/>
</dbReference>
<dbReference type="EC" id="2.4.2.1" evidence="7"/>
<feature type="binding site" evidence="8">
    <location>
        <position position="280"/>
    </location>
    <ligand>
        <name>a purine D-ribonucleoside</name>
        <dbReference type="ChEBI" id="CHEBI:142355"/>
    </ligand>
</feature>
<dbReference type="RefSeq" id="WP_201427402.1">
    <property type="nucleotide sequence ID" value="NZ_JAEQMG010000061.1"/>
</dbReference>
<dbReference type="GO" id="GO:0004731">
    <property type="term" value="F:purine-nucleoside phosphorylase activity"/>
    <property type="evidence" value="ECO:0007669"/>
    <property type="project" value="UniProtKB-EC"/>
</dbReference>
<evidence type="ECO:0000256" key="1">
    <source>
        <dbReference type="ARBA" id="ARBA00002678"/>
    </source>
</evidence>
<dbReference type="CDD" id="cd09009">
    <property type="entry name" value="PNP-EcPNPII_like"/>
    <property type="match status" value="1"/>
</dbReference>
<feature type="signal peptide" evidence="9">
    <location>
        <begin position="1"/>
        <end position="23"/>
    </location>
</feature>
<sequence>MKKAITLVLILLFLFALTACSKAEPTTATPDQSDVIAVSKEAFDAKAYYKTLQSCVSQIKAKTDFVPDIALVLGSGLGDYADGVKVVKEIPYSEIDGFPVSTVPGHDGTLIFCEIKGKKVVIMNGRVHYYEGYSMPEVVLPLRVLHLLGAKTVILTNAVGAINEDYSVGDFVTNVDHISSFVPSPLLGENIDELGERFVDMSHIYDEDMISIVETVAEKENITAHRGVMIQTTGPQFETPTEIKAYRNMGADTVGMSTVVEAIAAKHMGMRVCTVSCITNLAAGMQAKLSHEEVKKASDNSSANFTKLIDGLLTEMKAE</sequence>
<evidence type="ECO:0000256" key="6">
    <source>
        <dbReference type="ARBA" id="ARBA00048556"/>
    </source>
</evidence>
<dbReference type="EMBL" id="JAEQMG010000061">
    <property type="protein sequence ID" value="MBK6088508.1"/>
    <property type="molecule type" value="Genomic_DNA"/>
</dbReference>
<evidence type="ECO:0000256" key="7">
    <source>
        <dbReference type="PIRNR" id="PIRNR000477"/>
    </source>
</evidence>
<evidence type="ECO:0000256" key="2">
    <source>
        <dbReference type="ARBA" id="ARBA00005058"/>
    </source>
</evidence>
<evidence type="ECO:0000259" key="10">
    <source>
        <dbReference type="Pfam" id="PF01048"/>
    </source>
</evidence>
<evidence type="ECO:0000256" key="4">
    <source>
        <dbReference type="ARBA" id="ARBA00022676"/>
    </source>
</evidence>
<dbReference type="NCBIfam" id="TIGR01697">
    <property type="entry name" value="PNPH-PUNA-XAPA"/>
    <property type="match status" value="1"/>
</dbReference>
<keyword evidence="4 7" id="KW-0328">Glycosyltransferase</keyword>
<gene>
    <name evidence="11" type="ORF">JKK62_07535</name>
</gene>
<feature type="binding site" evidence="8">
    <location>
        <begin position="126"/>
        <end position="128"/>
    </location>
    <ligand>
        <name>phosphate</name>
        <dbReference type="ChEBI" id="CHEBI:43474"/>
    </ligand>
</feature>
<keyword evidence="9" id="KW-0732">Signal</keyword>
<dbReference type="Gene3D" id="3.40.50.1580">
    <property type="entry name" value="Nucleoside phosphorylase domain"/>
    <property type="match status" value="1"/>
</dbReference>
<feature type="binding site" evidence="8">
    <location>
        <position position="106"/>
    </location>
    <ligand>
        <name>phosphate</name>
        <dbReference type="ChEBI" id="CHEBI:43474"/>
    </ligand>
</feature>
<comment type="catalytic activity">
    <reaction evidence="6">
        <text>a purine 2'-deoxy-D-ribonucleoside + phosphate = a purine nucleobase + 2-deoxy-alpha-D-ribose 1-phosphate</text>
        <dbReference type="Rhea" id="RHEA:36431"/>
        <dbReference type="ChEBI" id="CHEBI:26386"/>
        <dbReference type="ChEBI" id="CHEBI:43474"/>
        <dbReference type="ChEBI" id="CHEBI:57259"/>
        <dbReference type="ChEBI" id="CHEBI:142361"/>
        <dbReference type="EC" id="2.4.2.1"/>
    </reaction>
</comment>
<comment type="pathway">
    <text evidence="2 7">Purine metabolism; purine nucleoside salvage.</text>
</comment>
<evidence type="ECO:0000256" key="9">
    <source>
        <dbReference type="SAM" id="SignalP"/>
    </source>
</evidence>
<organism evidence="11 12">
    <name type="scientific">Ruminococcus difficilis</name>
    <dbReference type="NCBI Taxonomy" id="2763069"/>
    <lineage>
        <taxon>Bacteria</taxon>
        <taxon>Bacillati</taxon>
        <taxon>Bacillota</taxon>
        <taxon>Clostridia</taxon>
        <taxon>Eubacteriales</taxon>
        <taxon>Oscillospiraceae</taxon>
        <taxon>Ruminococcus</taxon>
    </lineage>
</organism>
<evidence type="ECO:0000313" key="11">
    <source>
        <dbReference type="EMBL" id="MBK6088508.1"/>
    </source>
</evidence>
<feature type="binding site" evidence="8">
    <location>
        <position position="75"/>
    </location>
    <ligand>
        <name>phosphate</name>
        <dbReference type="ChEBI" id="CHEBI:43474"/>
    </ligand>
</feature>
<evidence type="ECO:0000256" key="8">
    <source>
        <dbReference type="PIRSR" id="PIRSR000477-2"/>
    </source>
</evidence>
<evidence type="ECO:0000256" key="5">
    <source>
        <dbReference type="ARBA" id="ARBA00022679"/>
    </source>
</evidence>
<feature type="binding site" evidence="8">
    <location>
        <position position="257"/>
    </location>
    <ligand>
        <name>phosphate</name>
        <dbReference type="ChEBI" id="CHEBI:43474"/>
    </ligand>
</feature>
<dbReference type="InterPro" id="IPR035994">
    <property type="entry name" value="Nucleoside_phosphorylase_sf"/>
</dbReference>